<keyword evidence="4 8" id="KW-1003">Cell membrane</keyword>
<name>A0A9D5C1E8_9LILI</name>
<comment type="similarity">
    <text evidence="2 8">Belongs to the Casparian strip membrane proteins (CASP) family.</text>
</comment>
<evidence type="ECO:0000256" key="1">
    <source>
        <dbReference type="ARBA" id="ARBA00004651"/>
    </source>
</evidence>
<reference evidence="10" key="2">
    <citation type="journal article" date="2022" name="Hortic Res">
        <title>The genome of Dioscorea zingiberensis sheds light on the biosynthesis, origin and evolution of the medicinally important diosgenin saponins.</title>
        <authorList>
            <person name="Li Y."/>
            <person name="Tan C."/>
            <person name="Li Z."/>
            <person name="Guo J."/>
            <person name="Li S."/>
            <person name="Chen X."/>
            <person name="Wang C."/>
            <person name="Dai X."/>
            <person name="Yang H."/>
            <person name="Song W."/>
            <person name="Hou L."/>
            <person name="Xu J."/>
            <person name="Tong Z."/>
            <person name="Xu A."/>
            <person name="Yuan X."/>
            <person name="Wang W."/>
            <person name="Yang Q."/>
            <person name="Chen L."/>
            <person name="Sun Z."/>
            <person name="Wang K."/>
            <person name="Pan B."/>
            <person name="Chen J."/>
            <person name="Bao Y."/>
            <person name="Liu F."/>
            <person name="Qi X."/>
            <person name="Gang D.R."/>
            <person name="Wen J."/>
            <person name="Li J."/>
        </authorList>
    </citation>
    <scope>NUCLEOTIDE SEQUENCE</scope>
    <source>
        <strain evidence="10">Dzin_1.0</strain>
    </source>
</reference>
<keyword evidence="11" id="KW-1185">Reference proteome</keyword>
<dbReference type="NCBIfam" id="TIGR01569">
    <property type="entry name" value="A_tha_TIGR01569"/>
    <property type="match status" value="1"/>
</dbReference>
<dbReference type="AlphaFoldDB" id="A0A9D5C1E8"/>
<reference evidence="10" key="1">
    <citation type="submission" date="2021-03" db="EMBL/GenBank/DDBJ databases">
        <authorList>
            <person name="Li Z."/>
            <person name="Yang C."/>
        </authorList>
    </citation>
    <scope>NUCLEOTIDE SEQUENCE</scope>
    <source>
        <strain evidence="10">Dzin_1.0</strain>
        <tissue evidence="10">Leaf</tissue>
    </source>
</reference>
<keyword evidence="6 8" id="KW-1133">Transmembrane helix</keyword>
<evidence type="ECO:0000256" key="7">
    <source>
        <dbReference type="ARBA" id="ARBA00023136"/>
    </source>
</evidence>
<comment type="caution">
    <text evidence="10">The sequence shown here is derived from an EMBL/GenBank/DDBJ whole genome shotgun (WGS) entry which is preliminary data.</text>
</comment>
<organism evidence="10 11">
    <name type="scientific">Dioscorea zingiberensis</name>
    <dbReference type="NCBI Taxonomy" id="325984"/>
    <lineage>
        <taxon>Eukaryota</taxon>
        <taxon>Viridiplantae</taxon>
        <taxon>Streptophyta</taxon>
        <taxon>Embryophyta</taxon>
        <taxon>Tracheophyta</taxon>
        <taxon>Spermatophyta</taxon>
        <taxon>Magnoliopsida</taxon>
        <taxon>Liliopsida</taxon>
        <taxon>Dioscoreales</taxon>
        <taxon>Dioscoreaceae</taxon>
        <taxon>Dioscorea</taxon>
    </lineage>
</organism>
<dbReference type="EMBL" id="JAGGNH010000008">
    <property type="protein sequence ID" value="KAJ0964941.1"/>
    <property type="molecule type" value="Genomic_DNA"/>
</dbReference>
<evidence type="ECO:0000256" key="2">
    <source>
        <dbReference type="ARBA" id="ARBA00007651"/>
    </source>
</evidence>
<dbReference type="InterPro" id="IPR006702">
    <property type="entry name" value="CASP_dom"/>
</dbReference>
<dbReference type="Pfam" id="PF04535">
    <property type="entry name" value="CASP_dom"/>
    <property type="match status" value="1"/>
</dbReference>
<feature type="domain" description="Casparian strip membrane protein" evidence="9">
    <location>
        <begin position="3"/>
        <end position="74"/>
    </location>
</feature>
<comment type="subunit">
    <text evidence="3 8">Homodimer and heterodimers.</text>
</comment>
<keyword evidence="7 8" id="KW-0472">Membrane</keyword>
<dbReference type="Proteomes" id="UP001085076">
    <property type="component" value="Miscellaneous, Linkage group lg08"/>
</dbReference>
<gene>
    <name evidence="10" type="ORF">J5N97_026079</name>
</gene>
<feature type="transmembrane region" description="Helical" evidence="8">
    <location>
        <begin position="53"/>
        <end position="74"/>
    </location>
</feature>
<dbReference type="InterPro" id="IPR006459">
    <property type="entry name" value="CASP/CASPL"/>
</dbReference>
<keyword evidence="5 8" id="KW-0812">Transmembrane</keyword>
<accession>A0A9D5C1E8</accession>
<dbReference type="GO" id="GO:0005886">
    <property type="term" value="C:plasma membrane"/>
    <property type="evidence" value="ECO:0007669"/>
    <property type="project" value="UniProtKB-SubCell"/>
</dbReference>
<feature type="transmembrane region" description="Helical" evidence="8">
    <location>
        <begin position="108"/>
        <end position="127"/>
    </location>
</feature>
<evidence type="ECO:0000256" key="3">
    <source>
        <dbReference type="ARBA" id="ARBA00011489"/>
    </source>
</evidence>
<sequence length="208" mass="22815">MARFQRTRVLLRALAAVSTLAAAMLMGFTEQQTVVFGLIPVHASYKSSPAFRFFLYGNAIASGYSLLSLLLSALSDDNIFIHLLDMNSSGLSFCCSSQNPCEMGQRKLVLLLVIIAYSLVILSTLMFPSKHALCPLFPAFTVPELVEMSSQFGDTDSEEQSNHDFSVRNLDYSVDLAQDGNLVNGAIANKVQEFSINSKGDSRSRQQL</sequence>
<proteinExistence type="inferred from homology"/>
<evidence type="ECO:0000256" key="6">
    <source>
        <dbReference type="ARBA" id="ARBA00022989"/>
    </source>
</evidence>
<evidence type="ECO:0000259" key="9">
    <source>
        <dbReference type="Pfam" id="PF04535"/>
    </source>
</evidence>
<evidence type="ECO:0000256" key="5">
    <source>
        <dbReference type="ARBA" id="ARBA00022692"/>
    </source>
</evidence>
<evidence type="ECO:0000313" key="10">
    <source>
        <dbReference type="EMBL" id="KAJ0964941.1"/>
    </source>
</evidence>
<evidence type="ECO:0000256" key="8">
    <source>
        <dbReference type="RuleBase" id="RU361233"/>
    </source>
</evidence>
<evidence type="ECO:0000313" key="11">
    <source>
        <dbReference type="Proteomes" id="UP001085076"/>
    </source>
</evidence>
<comment type="subcellular location">
    <subcellularLocation>
        <location evidence="1 8">Cell membrane</location>
        <topology evidence="1 8">Multi-pass membrane protein</topology>
    </subcellularLocation>
</comment>
<protein>
    <recommendedName>
        <fullName evidence="8">CASP-like protein</fullName>
    </recommendedName>
</protein>
<evidence type="ECO:0000256" key="4">
    <source>
        <dbReference type="ARBA" id="ARBA00022475"/>
    </source>
</evidence>
<comment type="caution">
    <text evidence="8">Lacks conserved residue(s) required for the propagation of feature annotation.</text>
</comment>